<evidence type="ECO:0000313" key="2">
    <source>
        <dbReference type="Proteomes" id="UP000276133"/>
    </source>
</evidence>
<evidence type="ECO:0000313" key="1">
    <source>
        <dbReference type="EMBL" id="RNA44077.1"/>
    </source>
</evidence>
<dbReference type="Proteomes" id="UP000276133">
    <property type="component" value="Unassembled WGS sequence"/>
</dbReference>
<name>A0A3M7T867_BRAPC</name>
<comment type="caution">
    <text evidence="1">The sequence shown here is derived from an EMBL/GenBank/DDBJ whole genome shotgun (WGS) entry which is preliminary data.</text>
</comment>
<sequence length="99" mass="11304">MAISADGFSLKANSESDIEFGKSFSVLKNQIFSAHLIRISIQVYFLVNLSGLTKSMTFCLLNQRNNVYVFLVNLKKSRGFSQKRTIFEEDSILTTEREQ</sequence>
<reference evidence="1 2" key="1">
    <citation type="journal article" date="2018" name="Sci. Rep.">
        <title>Genomic signatures of local adaptation to the degree of environmental predictability in rotifers.</title>
        <authorList>
            <person name="Franch-Gras L."/>
            <person name="Hahn C."/>
            <person name="Garcia-Roger E.M."/>
            <person name="Carmona M.J."/>
            <person name="Serra M."/>
            <person name="Gomez A."/>
        </authorList>
    </citation>
    <scope>NUCLEOTIDE SEQUENCE [LARGE SCALE GENOMIC DNA]</scope>
    <source>
        <strain evidence="1">HYR1</strain>
    </source>
</reference>
<accession>A0A3M7T867</accession>
<proteinExistence type="predicted"/>
<gene>
    <name evidence="1" type="ORF">BpHYR1_042628</name>
</gene>
<dbReference type="EMBL" id="REGN01000157">
    <property type="protein sequence ID" value="RNA44077.1"/>
    <property type="molecule type" value="Genomic_DNA"/>
</dbReference>
<dbReference type="AlphaFoldDB" id="A0A3M7T867"/>
<keyword evidence="2" id="KW-1185">Reference proteome</keyword>
<organism evidence="1 2">
    <name type="scientific">Brachionus plicatilis</name>
    <name type="common">Marine rotifer</name>
    <name type="synonym">Brachionus muelleri</name>
    <dbReference type="NCBI Taxonomy" id="10195"/>
    <lineage>
        <taxon>Eukaryota</taxon>
        <taxon>Metazoa</taxon>
        <taxon>Spiralia</taxon>
        <taxon>Gnathifera</taxon>
        <taxon>Rotifera</taxon>
        <taxon>Eurotatoria</taxon>
        <taxon>Monogononta</taxon>
        <taxon>Pseudotrocha</taxon>
        <taxon>Ploima</taxon>
        <taxon>Brachionidae</taxon>
        <taxon>Brachionus</taxon>
    </lineage>
</organism>
<protein>
    <submittedName>
        <fullName evidence="1">Uncharacterized protein</fullName>
    </submittedName>
</protein>